<protein>
    <submittedName>
        <fullName evidence="2">Uncharacterized protein</fullName>
    </submittedName>
</protein>
<proteinExistence type="predicted"/>
<dbReference type="Proteomes" id="UP000075683">
    <property type="component" value="Unassembled WGS sequence"/>
</dbReference>
<accession>A0A150M890</accession>
<dbReference type="EMBL" id="LQYT01000028">
    <property type="protein sequence ID" value="KYD20840.1"/>
    <property type="molecule type" value="Genomic_DNA"/>
</dbReference>
<sequence>MPPASFGFRLADDALAISQRRALASPRSGRSEKRDCFFRKMKGAPGSGLPPSLRIPPQVRVRAAGTRNPRR</sequence>
<evidence type="ECO:0000256" key="1">
    <source>
        <dbReference type="SAM" id="MobiDB-lite"/>
    </source>
</evidence>
<feature type="region of interest" description="Disordered" evidence="1">
    <location>
        <begin position="21"/>
        <end position="71"/>
    </location>
</feature>
<dbReference type="AlphaFoldDB" id="A0A150M890"/>
<evidence type="ECO:0000313" key="3">
    <source>
        <dbReference type="Proteomes" id="UP000075683"/>
    </source>
</evidence>
<evidence type="ECO:0000313" key="2">
    <source>
        <dbReference type="EMBL" id="KYD20840.1"/>
    </source>
</evidence>
<name>A0A150M890_9BACI</name>
<reference evidence="2 3" key="1">
    <citation type="submission" date="2016-01" db="EMBL/GenBank/DDBJ databases">
        <title>Draft Genome Sequences of Seven Thermophilic Sporeformers Isolated from Foods.</title>
        <authorList>
            <person name="Berendsen E.M."/>
            <person name="Wells-Bennik M.H."/>
            <person name="Krawcyk A.O."/>
            <person name="De Jong A."/>
            <person name="Holsappel S."/>
            <person name="Eijlander R.T."/>
            <person name="Kuipers O.P."/>
        </authorList>
    </citation>
    <scope>NUCLEOTIDE SEQUENCE [LARGE SCALE GENOMIC DNA]</scope>
    <source>
        <strain evidence="2 3">B4135</strain>
    </source>
</reference>
<feature type="compositionally biased region" description="Basic and acidic residues" evidence="1">
    <location>
        <begin position="29"/>
        <end position="38"/>
    </location>
</feature>
<organism evidence="2 3">
    <name type="scientific">Caldibacillus debilis</name>
    <dbReference type="NCBI Taxonomy" id="301148"/>
    <lineage>
        <taxon>Bacteria</taxon>
        <taxon>Bacillati</taxon>
        <taxon>Bacillota</taxon>
        <taxon>Bacilli</taxon>
        <taxon>Bacillales</taxon>
        <taxon>Bacillaceae</taxon>
        <taxon>Caldibacillus</taxon>
    </lineage>
</organism>
<gene>
    <name evidence="2" type="ORF">B4135_0258</name>
</gene>
<comment type="caution">
    <text evidence="2">The sequence shown here is derived from an EMBL/GenBank/DDBJ whole genome shotgun (WGS) entry which is preliminary data.</text>
</comment>